<dbReference type="EMBL" id="BNBE01000001">
    <property type="protein sequence ID" value="GHF85146.1"/>
    <property type="molecule type" value="Genomic_DNA"/>
</dbReference>
<feature type="compositionally biased region" description="Low complexity" evidence="1">
    <location>
        <begin position="542"/>
        <end position="564"/>
    </location>
</feature>
<comment type="caution">
    <text evidence="5">The sequence shown here is derived from an EMBL/GenBank/DDBJ whole genome shotgun (WGS) entry which is preliminary data.</text>
</comment>
<dbReference type="GO" id="GO:0071972">
    <property type="term" value="F:peptidoglycan L,D-transpeptidase activity"/>
    <property type="evidence" value="ECO:0007669"/>
    <property type="project" value="TreeGrafter"/>
</dbReference>
<feature type="chain" id="PRO_5038692555" evidence="2">
    <location>
        <begin position="24"/>
        <end position="578"/>
    </location>
</feature>
<feature type="compositionally biased region" description="Pro residues" evidence="1">
    <location>
        <begin position="527"/>
        <end position="541"/>
    </location>
</feature>
<dbReference type="PANTHER" id="PTHR30627:SF24">
    <property type="entry name" value="PENICILLIN-BINDING PROTEIN 4B"/>
    <property type="match status" value="1"/>
</dbReference>
<dbReference type="InterPro" id="IPR012338">
    <property type="entry name" value="Beta-lactam/transpept-like"/>
</dbReference>
<feature type="compositionally biased region" description="Low complexity" evidence="1">
    <location>
        <begin position="495"/>
        <end position="526"/>
    </location>
</feature>
<keyword evidence="6" id="KW-1185">Reference proteome</keyword>
<evidence type="ECO:0000313" key="5">
    <source>
        <dbReference type="EMBL" id="GHF85146.1"/>
    </source>
</evidence>
<dbReference type="Pfam" id="PF21922">
    <property type="entry name" value="PBP_dimer_2"/>
    <property type="match status" value="1"/>
</dbReference>
<gene>
    <name evidence="5" type="ORF">GCM10017667_11710</name>
</gene>
<evidence type="ECO:0000256" key="1">
    <source>
        <dbReference type="SAM" id="MobiDB-lite"/>
    </source>
</evidence>
<dbReference type="InterPro" id="IPR050515">
    <property type="entry name" value="Beta-lactam/transpept"/>
</dbReference>
<dbReference type="AlphaFoldDB" id="A0A919BFF1"/>
<dbReference type="GO" id="GO:0008658">
    <property type="term" value="F:penicillin binding"/>
    <property type="evidence" value="ECO:0007669"/>
    <property type="project" value="InterPro"/>
</dbReference>
<protein>
    <submittedName>
        <fullName evidence="5">Penicillin-binding protein</fullName>
    </submittedName>
</protein>
<name>A0A919BFF1_STRFL</name>
<dbReference type="SUPFAM" id="SSF56601">
    <property type="entry name" value="beta-lactamase/transpeptidase-like"/>
    <property type="match status" value="1"/>
</dbReference>
<evidence type="ECO:0000256" key="2">
    <source>
        <dbReference type="SAM" id="SignalP"/>
    </source>
</evidence>
<feature type="domain" description="Penicillin-binding protein transpeptidase" evidence="3">
    <location>
        <begin position="155"/>
        <end position="479"/>
    </location>
</feature>
<organism evidence="5 6">
    <name type="scientific">Streptomyces filamentosus</name>
    <name type="common">Streptomyces roseosporus</name>
    <dbReference type="NCBI Taxonomy" id="67294"/>
    <lineage>
        <taxon>Bacteria</taxon>
        <taxon>Bacillati</taxon>
        <taxon>Actinomycetota</taxon>
        <taxon>Actinomycetes</taxon>
        <taxon>Kitasatosporales</taxon>
        <taxon>Streptomycetaceae</taxon>
        <taxon>Streptomyces</taxon>
    </lineage>
</organism>
<dbReference type="GO" id="GO:0071555">
    <property type="term" value="P:cell wall organization"/>
    <property type="evidence" value="ECO:0007669"/>
    <property type="project" value="TreeGrafter"/>
</dbReference>
<dbReference type="PANTHER" id="PTHR30627">
    <property type="entry name" value="PEPTIDOGLYCAN D,D-TRANSPEPTIDASE"/>
    <property type="match status" value="1"/>
</dbReference>
<feature type="signal peptide" evidence="2">
    <location>
        <begin position="1"/>
        <end position="23"/>
    </location>
</feature>
<dbReference type="Gene3D" id="3.40.710.10">
    <property type="entry name" value="DD-peptidase/beta-lactamase superfamily"/>
    <property type="match status" value="1"/>
</dbReference>
<evidence type="ECO:0000259" key="3">
    <source>
        <dbReference type="Pfam" id="PF00905"/>
    </source>
</evidence>
<dbReference type="Gene3D" id="3.90.1310.10">
    <property type="entry name" value="Penicillin-binding protein 2a (Domain 2)"/>
    <property type="match status" value="1"/>
</dbReference>
<accession>A0A919BFF1</accession>
<dbReference type="Pfam" id="PF00905">
    <property type="entry name" value="Transpeptidase"/>
    <property type="match status" value="1"/>
</dbReference>
<dbReference type="Proteomes" id="UP000632849">
    <property type="component" value="Unassembled WGS sequence"/>
</dbReference>
<proteinExistence type="predicted"/>
<feature type="region of interest" description="Disordered" evidence="1">
    <location>
        <begin position="487"/>
        <end position="578"/>
    </location>
</feature>
<sequence>MIRYIRRAAALCLLLLAALLVNAVRVMLVEAAELDANPANRRTAIARWAEPRGEIVVDGRPVTGSRDSGQQLRWERTYRRGPLYAPVTGHASQTYGTTMVEHAEDELLSGADPMLAPLPLWNDLTRGRSPGGDVVTTIRASMQEAAYWGLDGKRGAVVALEPSSGRILALVSSPSYEPGVLSGTGADVKDAWARLTTSPNQPMLNRALRQTYPPGSTFKIVTAAAALDSGVVRDVDAPTDTPDPFVLPGTRQVLPNEARGCADASLAYALQWSCNTVMAGLGVDVGLEGMVEAAERFGFDDTTLRVPSWVAKSNFDRVMSPDQLALSSIGQFDTTATPLQMAMVAAAVANTGEIAQPYLVDRTTTSGGATVDRTPRRTYRQAMSAATAFRLQRLMVRAVEEGTGTNAAIPGARVGGKTGTAQHGFGNTGTPYAWFIAWAQAEDSARPAVAVAVVVEDAEAARADISGGGSAAPIARDVMREALRLEAESRGAPGARGTRATEPPAPARPRGAPGARRAPETTRPAAPASPAPAAPAAPARPAPDRTVPAAPRGAPGERPSAPARKPSAVPRGAPGSGG</sequence>
<dbReference type="InterPro" id="IPR054120">
    <property type="entry name" value="PBPA_dimer"/>
</dbReference>
<reference evidence="5" key="1">
    <citation type="journal article" date="2014" name="Int. J. Syst. Evol. Microbiol.">
        <title>Complete genome sequence of Corynebacterium casei LMG S-19264T (=DSM 44701T), isolated from a smear-ripened cheese.</title>
        <authorList>
            <consortium name="US DOE Joint Genome Institute (JGI-PGF)"/>
            <person name="Walter F."/>
            <person name="Albersmeier A."/>
            <person name="Kalinowski J."/>
            <person name="Ruckert C."/>
        </authorList>
    </citation>
    <scope>NUCLEOTIDE SEQUENCE</scope>
    <source>
        <strain evidence="5">JCM 4122</strain>
    </source>
</reference>
<evidence type="ECO:0000313" key="6">
    <source>
        <dbReference type="Proteomes" id="UP000632849"/>
    </source>
</evidence>
<feature type="domain" description="Penicillin binding protein A dimerisation" evidence="4">
    <location>
        <begin position="52"/>
        <end position="134"/>
    </location>
</feature>
<dbReference type="InterPro" id="IPR001460">
    <property type="entry name" value="PCN-bd_Tpept"/>
</dbReference>
<dbReference type="GO" id="GO:0005886">
    <property type="term" value="C:plasma membrane"/>
    <property type="evidence" value="ECO:0007669"/>
    <property type="project" value="TreeGrafter"/>
</dbReference>
<evidence type="ECO:0000259" key="4">
    <source>
        <dbReference type="Pfam" id="PF21922"/>
    </source>
</evidence>
<keyword evidence="2" id="KW-0732">Signal</keyword>
<reference evidence="5" key="2">
    <citation type="submission" date="2020-09" db="EMBL/GenBank/DDBJ databases">
        <authorList>
            <person name="Sun Q."/>
            <person name="Ohkuma M."/>
        </authorList>
    </citation>
    <scope>NUCLEOTIDE SEQUENCE</scope>
    <source>
        <strain evidence="5">JCM 4122</strain>
    </source>
</reference>